<keyword evidence="3" id="KW-1185">Reference proteome</keyword>
<dbReference type="EMBL" id="JANQDX010000006">
    <property type="protein sequence ID" value="KAL0923521.1"/>
    <property type="molecule type" value="Genomic_DNA"/>
</dbReference>
<sequence length="174" mass="19347">MKTGIHERAGAESRPTDRGEHKAQETERRASISNGCSASQKEGSSKNLIRSILRKERSSEIVGIDLPFLTVQIGSLKEKAVMGLPLFVQKWKNISFLTKENFAHPSFLICIVIFRERKRKMEMFGEEKGGLGHDMEDNVAVINNVRGTNDTARMGRVGGRGEQKATNIRSASMS</sequence>
<accession>A0ABD0VFW7</accession>
<feature type="compositionally biased region" description="Basic and acidic residues" evidence="1">
    <location>
        <begin position="1"/>
        <end position="30"/>
    </location>
</feature>
<evidence type="ECO:0000256" key="1">
    <source>
        <dbReference type="SAM" id="MobiDB-lite"/>
    </source>
</evidence>
<proteinExistence type="predicted"/>
<feature type="region of interest" description="Disordered" evidence="1">
    <location>
        <begin position="1"/>
        <end position="42"/>
    </location>
</feature>
<dbReference type="Proteomes" id="UP001552299">
    <property type="component" value="Unassembled WGS sequence"/>
</dbReference>
<dbReference type="AlphaFoldDB" id="A0ABD0VFW7"/>
<evidence type="ECO:0000313" key="3">
    <source>
        <dbReference type="Proteomes" id="UP001552299"/>
    </source>
</evidence>
<feature type="region of interest" description="Disordered" evidence="1">
    <location>
        <begin position="150"/>
        <end position="174"/>
    </location>
</feature>
<protein>
    <submittedName>
        <fullName evidence="2">Uncharacterized protein</fullName>
    </submittedName>
</protein>
<evidence type="ECO:0000313" key="2">
    <source>
        <dbReference type="EMBL" id="KAL0923521.1"/>
    </source>
</evidence>
<organism evidence="2 3">
    <name type="scientific">Dendrobium thyrsiflorum</name>
    <name type="common">Pinecone-like raceme dendrobium</name>
    <name type="synonym">Orchid</name>
    <dbReference type="NCBI Taxonomy" id="117978"/>
    <lineage>
        <taxon>Eukaryota</taxon>
        <taxon>Viridiplantae</taxon>
        <taxon>Streptophyta</taxon>
        <taxon>Embryophyta</taxon>
        <taxon>Tracheophyta</taxon>
        <taxon>Spermatophyta</taxon>
        <taxon>Magnoliopsida</taxon>
        <taxon>Liliopsida</taxon>
        <taxon>Asparagales</taxon>
        <taxon>Orchidaceae</taxon>
        <taxon>Epidendroideae</taxon>
        <taxon>Malaxideae</taxon>
        <taxon>Dendrobiinae</taxon>
        <taxon>Dendrobium</taxon>
    </lineage>
</organism>
<feature type="compositionally biased region" description="Polar residues" evidence="1">
    <location>
        <begin position="164"/>
        <end position="174"/>
    </location>
</feature>
<gene>
    <name evidence="2" type="ORF">M5K25_007581</name>
</gene>
<comment type="caution">
    <text evidence="2">The sequence shown here is derived from an EMBL/GenBank/DDBJ whole genome shotgun (WGS) entry which is preliminary data.</text>
</comment>
<reference evidence="2 3" key="1">
    <citation type="journal article" date="2024" name="Plant Biotechnol. J.">
        <title>Dendrobium thyrsiflorum genome and its molecular insights into genes involved in important horticultural traits.</title>
        <authorList>
            <person name="Chen B."/>
            <person name="Wang J.Y."/>
            <person name="Zheng P.J."/>
            <person name="Li K.L."/>
            <person name="Liang Y.M."/>
            <person name="Chen X.F."/>
            <person name="Zhang C."/>
            <person name="Zhao X."/>
            <person name="He X."/>
            <person name="Zhang G.Q."/>
            <person name="Liu Z.J."/>
            <person name="Xu Q."/>
        </authorList>
    </citation>
    <scope>NUCLEOTIDE SEQUENCE [LARGE SCALE GENOMIC DNA]</scope>
    <source>
        <strain evidence="2">GZMU011</strain>
    </source>
</reference>
<name>A0ABD0VFW7_DENTH</name>
<feature type="compositionally biased region" description="Polar residues" evidence="1">
    <location>
        <begin position="31"/>
        <end position="42"/>
    </location>
</feature>